<dbReference type="OrthoDB" id="9768177at2"/>
<evidence type="ECO:0000256" key="7">
    <source>
        <dbReference type="PROSITE-ProRule" id="PRU01360"/>
    </source>
</evidence>
<dbReference type="InterPro" id="IPR012910">
    <property type="entry name" value="Plug_dom"/>
</dbReference>
<dbReference type="NCBIfam" id="TIGR04056">
    <property type="entry name" value="OMP_RagA_SusC"/>
    <property type="match status" value="1"/>
</dbReference>
<evidence type="ECO:0000256" key="5">
    <source>
        <dbReference type="ARBA" id="ARBA00023136"/>
    </source>
</evidence>
<evidence type="ECO:0000259" key="8">
    <source>
        <dbReference type="Pfam" id="PF07715"/>
    </source>
</evidence>
<reference evidence="9 10" key="1">
    <citation type="submission" date="2019-07" db="EMBL/GenBank/DDBJ databases">
        <authorList>
            <person name="Huq M.A."/>
        </authorList>
    </citation>
    <scope>NUCLEOTIDE SEQUENCE [LARGE SCALE GENOMIC DNA]</scope>
    <source>
        <strain evidence="9 10">MAH-19</strain>
    </source>
</reference>
<evidence type="ECO:0000256" key="4">
    <source>
        <dbReference type="ARBA" id="ARBA00022692"/>
    </source>
</evidence>
<name>A0A556MFW0_9SPHI</name>
<dbReference type="SUPFAM" id="SSF49464">
    <property type="entry name" value="Carboxypeptidase regulatory domain-like"/>
    <property type="match status" value="1"/>
</dbReference>
<dbReference type="Gene3D" id="2.40.170.20">
    <property type="entry name" value="TonB-dependent receptor, beta-barrel domain"/>
    <property type="match status" value="1"/>
</dbReference>
<comment type="caution">
    <text evidence="9">The sequence shown here is derived from an EMBL/GenBank/DDBJ whole genome shotgun (WGS) entry which is preliminary data.</text>
</comment>
<dbReference type="InterPro" id="IPR039426">
    <property type="entry name" value="TonB-dep_rcpt-like"/>
</dbReference>
<evidence type="ECO:0000313" key="10">
    <source>
        <dbReference type="Proteomes" id="UP000318733"/>
    </source>
</evidence>
<sequence>MQNIAKFDWAYTLPPVKPIFTPVKILLLLLLFLPFISFGQESEATVNSKLFGRVLDATTKEPLPGATVKIEGTTHAVSTDLQGKFNFVTAQKFPYKLIITYIGYEQQELEVDGSPVEILLKEAGGQLNDVVVVGYGTQKRKDITGSVASVPVIALQQPAASLDKALQGTISGIQVTQATGQPGAGVTVQIRGVNSVNAVAEPLYVIDGFPTSNSNSLTDAGVTNGPKINPLSFINNADIESIEVLKDASATAIYGTRGANGVIIITTKKGKSGVSSINYDGSIGWQNVTKKISLLNTDQWESLRNDALVNSGKTAQTDAVLNPYNVNTDWQGAAFRQAMSENHSLSILSGTDRTRIAFSGNYLKQDGILNNTNFKRISGRLNVEHNYNDNLKLTAFVTGAHTEAQVAPQGVVPAILLMTPTTPIYNADGTFFLKNIYEGVYGNPINTLYNQLNQTTTNRILGNFAADYKISKDLTARVLFGVDIIDNKQNRYLPSTVYEGSGFGGIGEVGSLFSTNWLNENTLTYKKQIGKNSINVLTGFTQQAFKGEGAIAGSYGFVSDYSAYNNLGSGNNTSINTSGFAVAPSSSLNSWALKSYLARVNYGYDDRYLVTLTLRTDGSSKFAPGHQWASFPSAAFAWNASSEDFVKDINWLSQLKLRVSAGSTGNSDIPAYQSYSQLGSYRYNFGNTTVIGFAPNSLYNPNLTWEKTAQYDLGLDFGILKNRISFVADVYYKKTTNLLLYLPLPATSGLTIITNTAITNPQQYENVGAVENKGFEFNINSHNLVGAFQWNTNLVFALNRNKVLSLGGNGVNQFIPDSSLPSILKVGQPIGSFIGYKTNGLIKAGETALTPAANTSPGGQAYVDFNGDGKITQAADRTILGNAQPKFTGGITNTFNYKGVDLSVFLQTSYGNKIYNQQRAVLELGTGYTNATTTLLNRWTPTNTNTDVHSAFQDPAATISDRFVEDGSYLRLKNLTIGYTFPQSLVKKATIKKVRVYLSGENLLTWTKYTGYDPEVSSNEQSSITLGVDNGAYPNSKTVVAGVSLSL</sequence>
<dbReference type="PROSITE" id="PS52016">
    <property type="entry name" value="TONB_DEPENDENT_REC_3"/>
    <property type="match status" value="1"/>
</dbReference>
<gene>
    <name evidence="9" type="ORF">FO440_20140</name>
</gene>
<evidence type="ECO:0000313" key="9">
    <source>
        <dbReference type="EMBL" id="TSJ38816.1"/>
    </source>
</evidence>
<dbReference type="EMBL" id="VLPK01000004">
    <property type="protein sequence ID" value="TSJ38816.1"/>
    <property type="molecule type" value="Genomic_DNA"/>
</dbReference>
<evidence type="ECO:0000256" key="1">
    <source>
        <dbReference type="ARBA" id="ARBA00004571"/>
    </source>
</evidence>
<feature type="domain" description="TonB-dependent receptor plug" evidence="8">
    <location>
        <begin position="140"/>
        <end position="262"/>
    </location>
</feature>
<dbReference type="RefSeq" id="WP_144250098.1">
    <property type="nucleotide sequence ID" value="NZ_VLPK01000004.1"/>
</dbReference>
<keyword evidence="2 7" id="KW-0813">Transport</keyword>
<comment type="similarity">
    <text evidence="7">Belongs to the TonB-dependent receptor family.</text>
</comment>
<accession>A0A556MFW0</accession>
<dbReference type="AlphaFoldDB" id="A0A556MFW0"/>
<dbReference type="NCBIfam" id="TIGR04057">
    <property type="entry name" value="SusC_RagA_signa"/>
    <property type="match status" value="1"/>
</dbReference>
<dbReference type="InterPro" id="IPR023996">
    <property type="entry name" value="TonB-dep_OMP_SusC/RagA"/>
</dbReference>
<keyword evidence="10" id="KW-1185">Reference proteome</keyword>
<keyword evidence="4 7" id="KW-0812">Transmembrane</keyword>
<organism evidence="9 10">
    <name type="scientific">Mucilaginibacter corticis</name>
    <dbReference type="NCBI Taxonomy" id="2597670"/>
    <lineage>
        <taxon>Bacteria</taxon>
        <taxon>Pseudomonadati</taxon>
        <taxon>Bacteroidota</taxon>
        <taxon>Sphingobacteriia</taxon>
        <taxon>Sphingobacteriales</taxon>
        <taxon>Sphingobacteriaceae</taxon>
        <taxon>Mucilaginibacter</taxon>
    </lineage>
</organism>
<keyword evidence="3 7" id="KW-1134">Transmembrane beta strand</keyword>
<keyword evidence="6 7" id="KW-0998">Cell outer membrane</keyword>
<dbReference type="InterPro" id="IPR008969">
    <property type="entry name" value="CarboxyPept-like_regulatory"/>
</dbReference>
<dbReference type="Gene3D" id="2.60.40.1120">
    <property type="entry name" value="Carboxypeptidase-like, regulatory domain"/>
    <property type="match status" value="1"/>
</dbReference>
<keyword evidence="9" id="KW-0675">Receptor</keyword>
<dbReference type="GO" id="GO:0009279">
    <property type="term" value="C:cell outer membrane"/>
    <property type="evidence" value="ECO:0007669"/>
    <property type="project" value="UniProtKB-SubCell"/>
</dbReference>
<evidence type="ECO:0000256" key="2">
    <source>
        <dbReference type="ARBA" id="ARBA00022448"/>
    </source>
</evidence>
<dbReference type="Pfam" id="PF13715">
    <property type="entry name" value="CarbopepD_reg_2"/>
    <property type="match status" value="1"/>
</dbReference>
<dbReference type="Proteomes" id="UP000318733">
    <property type="component" value="Unassembled WGS sequence"/>
</dbReference>
<dbReference type="InterPro" id="IPR036942">
    <property type="entry name" value="Beta-barrel_TonB_sf"/>
</dbReference>
<dbReference type="Pfam" id="PF07715">
    <property type="entry name" value="Plug"/>
    <property type="match status" value="1"/>
</dbReference>
<evidence type="ECO:0000256" key="6">
    <source>
        <dbReference type="ARBA" id="ARBA00023237"/>
    </source>
</evidence>
<dbReference type="SUPFAM" id="SSF56935">
    <property type="entry name" value="Porins"/>
    <property type="match status" value="1"/>
</dbReference>
<keyword evidence="5 7" id="KW-0472">Membrane</keyword>
<comment type="subcellular location">
    <subcellularLocation>
        <location evidence="1 7">Cell outer membrane</location>
        <topology evidence="1 7">Multi-pass membrane protein</topology>
    </subcellularLocation>
</comment>
<dbReference type="Gene3D" id="2.170.130.10">
    <property type="entry name" value="TonB-dependent receptor, plug domain"/>
    <property type="match status" value="1"/>
</dbReference>
<dbReference type="InterPro" id="IPR023997">
    <property type="entry name" value="TonB-dep_OMP_SusC/RagA_CS"/>
</dbReference>
<dbReference type="InterPro" id="IPR037066">
    <property type="entry name" value="Plug_dom_sf"/>
</dbReference>
<proteinExistence type="inferred from homology"/>
<evidence type="ECO:0000256" key="3">
    <source>
        <dbReference type="ARBA" id="ARBA00022452"/>
    </source>
</evidence>
<protein>
    <submittedName>
        <fullName evidence="9">TonB-dependent receptor</fullName>
    </submittedName>
</protein>